<gene>
    <name evidence="3" type="ORF">EJO66_06980</name>
</gene>
<dbReference type="EMBL" id="RXFQ01000003">
    <property type="protein sequence ID" value="RSZ41751.1"/>
    <property type="molecule type" value="Genomic_DNA"/>
</dbReference>
<comment type="caution">
    <text evidence="3">The sequence shown here is derived from an EMBL/GenBank/DDBJ whole genome shotgun (WGS) entry which is preliminary data.</text>
</comment>
<feature type="chain" id="PRO_5045738293" evidence="2">
    <location>
        <begin position="26"/>
        <end position="308"/>
    </location>
</feature>
<sequence length="308" mass="33787">MNLVHPAALALALVLTALPTGFSLAADPATPAAAAAAAATIEQPRSFGHVLGDVLTQRVLLEHQGRPLEPGLLPAAARIDLWLERRPSRIETDAEGRRWLAIEYQLINAPRALTAISLPALTIATGSGPAIALPAWPVSIGPLTPAETFGQGDLQPLRPDRPIAALATHPIEQHLKLSLLALLAVLLAWLAWWAWRNMREAQQLPFAHAWRELKRIDDPASSPEAWRVLHRALNRSAGRVVHGASLPQLLADAPYLRPLQPRLEDFYRESTRRFFFAESAAAPAQPQAAYPLKPLCRALRNAEKRHRH</sequence>
<feature type="transmembrane region" description="Helical" evidence="1">
    <location>
        <begin position="177"/>
        <end position="195"/>
    </location>
</feature>
<evidence type="ECO:0000313" key="4">
    <source>
        <dbReference type="Proteomes" id="UP000271137"/>
    </source>
</evidence>
<evidence type="ECO:0000256" key="1">
    <source>
        <dbReference type="SAM" id="Phobius"/>
    </source>
</evidence>
<dbReference type="RefSeq" id="WP_125964852.1">
    <property type="nucleotide sequence ID" value="NZ_RXFQ01000003.1"/>
</dbReference>
<keyword evidence="1" id="KW-1133">Transmembrane helix</keyword>
<organism evidence="3 4">
    <name type="scientific">Variovorax beijingensis</name>
    <dbReference type="NCBI Taxonomy" id="2496117"/>
    <lineage>
        <taxon>Bacteria</taxon>
        <taxon>Pseudomonadati</taxon>
        <taxon>Pseudomonadota</taxon>
        <taxon>Betaproteobacteria</taxon>
        <taxon>Burkholderiales</taxon>
        <taxon>Comamonadaceae</taxon>
        <taxon>Variovorax</taxon>
    </lineage>
</organism>
<proteinExistence type="predicted"/>
<name>A0ABY0ACG6_9BURK</name>
<dbReference type="Proteomes" id="UP000271137">
    <property type="component" value="Unassembled WGS sequence"/>
</dbReference>
<keyword evidence="4" id="KW-1185">Reference proteome</keyword>
<feature type="signal peptide" evidence="2">
    <location>
        <begin position="1"/>
        <end position="25"/>
    </location>
</feature>
<keyword evidence="1" id="KW-0472">Membrane</keyword>
<reference evidence="3 4" key="1">
    <citation type="submission" date="2018-12" db="EMBL/GenBank/DDBJ databases">
        <title>The genome sequences of strain 502.</title>
        <authorList>
            <person name="Gao J."/>
            <person name="Sun J."/>
        </authorList>
    </citation>
    <scope>NUCLEOTIDE SEQUENCE [LARGE SCALE GENOMIC DNA]</scope>
    <source>
        <strain evidence="3 4">502</strain>
    </source>
</reference>
<keyword evidence="1" id="KW-0812">Transmembrane</keyword>
<protein>
    <submittedName>
        <fullName evidence="3">Calcium incorporation protein MxaA</fullName>
    </submittedName>
</protein>
<accession>A0ABY0ACG6</accession>
<evidence type="ECO:0000313" key="3">
    <source>
        <dbReference type="EMBL" id="RSZ41751.1"/>
    </source>
</evidence>
<keyword evidence="2" id="KW-0732">Signal</keyword>
<evidence type="ECO:0000256" key="2">
    <source>
        <dbReference type="SAM" id="SignalP"/>
    </source>
</evidence>